<dbReference type="GO" id="GO:0006508">
    <property type="term" value="P:proteolysis"/>
    <property type="evidence" value="ECO:0007669"/>
    <property type="project" value="InterPro"/>
</dbReference>
<dbReference type="GO" id="GO:0008236">
    <property type="term" value="F:serine-type peptidase activity"/>
    <property type="evidence" value="ECO:0007669"/>
    <property type="project" value="InterPro"/>
</dbReference>
<dbReference type="EMBL" id="AUXX01000036">
    <property type="protein sequence ID" value="KZN63003.1"/>
    <property type="molecule type" value="Genomic_DNA"/>
</dbReference>
<reference evidence="2 3" key="1">
    <citation type="submission" date="2013-07" db="EMBL/GenBank/DDBJ databases">
        <title>Comparative Genomic and Metabolomic Analysis of Twelve Strains of Pseudoalteromonas luteoviolacea.</title>
        <authorList>
            <person name="Vynne N.G."/>
            <person name="Mansson M."/>
            <person name="Gram L."/>
        </authorList>
    </citation>
    <scope>NUCLEOTIDE SEQUENCE [LARGE SCALE GENOMIC DNA]</scope>
    <source>
        <strain evidence="2 3">S4060-1</strain>
    </source>
</reference>
<proteinExistence type="predicted"/>
<dbReference type="PANTHER" id="PTHR32060">
    <property type="entry name" value="TAIL-SPECIFIC PROTEASE"/>
    <property type="match status" value="1"/>
</dbReference>
<dbReference type="Gene3D" id="3.90.226.10">
    <property type="entry name" value="2-enoyl-CoA Hydratase, Chain A, domain 1"/>
    <property type="match status" value="1"/>
</dbReference>
<comment type="caution">
    <text evidence="2">The sequence shown here is derived from an EMBL/GenBank/DDBJ whole genome shotgun (WGS) entry which is preliminary data.</text>
</comment>
<protein>
    <recommendedName>
        <fullName evidence="1">Tail specific protease domain-containing protein</fullName>
    </recommendedName>
</protein>
<gene>
    <name evidence="2" type="ORF">N478_25025</name>
</gene>
<dbReference type="Proteomes" id="UP000076661">
    <property type="component" value="Unassembled WGS sequence"/>
</dbReference>
<dbReference type="Pfam" id="PF03572">
    <property type="entry name" value="Peptidase_S41"/>
    <property type="match status" value="1"/>
</dbReference>
<dbReference type="AlphaFoldDB" id="A0A162BJB4"/>
<feature type="domain" description="Tail specific protease" evidence="1">
    <location>
        <begin position="366"/>
        <end position="534"/>
    </location>
</feature>
<organism evidence="2 3">
    <name type="scientific">Pseudoalteromonas luteoviolacea S4060-1</name>
    <dbReference type="NCBI Taxonomy" id="1365257"/>
    <lineage>
        <taxon>Bacteria</taxon>
        <taxon>Pseudomonadati</taxon>
        <taxon>Pseudomonadota</taxon>
        <taxon>Gammaproteobacteria</taxon>
        <taxon>Alteromonadales</taxon>
        <taxon>Pseudoalteromonadaceae</taxon>
        <taxon>Pseudoalteromonas</taxon>
    </lineage>
</organism>
<accession>A0A162BJB4</accession>
<evidence type="ECO:0000313" key="3">
    <source>
        <dbReference type="Proteomes" id="UP000076661"/>
    </source>
</evidence>
<dbReference type="InterPro" id="IPR029045">
    <property type="entry name" value="ClpP/crotonase-like_dom_sf"/>
</dbReference>
<name>A0A162BJB4_9GAMM</name>
<dbReference type="PATRIC" id="fig|1365257.3.peg.3924"/>
<dbReference type="InterPro" id="IPR005151">
    <property type="entry name" value="Tail-specific_protease"/>
</dbReference>
<dbReference type="SUPFAM" id="SSF52096">
    <property type="entry name" value="ClpP/crotonase"/>
    <property type="match status" value="1"/>
</dbReference>
<sequence length="705" mass="78382">MQTTNKQLFYIDITLTSTTNKHCQMLKKIEYFVHIVIFLENQGLYFRNNKNNLREKDMKKSILASVLALTFGSQAFASNYALLSETRDQIQYPEYTQQEKLTVVNQAKQLLEGLYVHRYAKDLYYGISPTGHVNPVDAINDVIAELDSLNSKQLNERLTKIFKAQRDLHLVYVHPTPVRNFASILPFEFDKTVDVLGNPEVRVSNLLENLIPYVGGVRLPEVGDKVVSYNGVSIYDVVEQNLNTGFGANPDAGFLRALGAITYKGHAISLVPEENEVTIEFVSHATGETYTTVVPWVARLPRTTAASNGSDTALADSTSDSTNLEAQMFAEIRAELDEDNASPFTTTPTADSEISWAIREVDGQSVGYIQLDSFSPNRTKEDSVWIVSSLMQNELANTDALVFDVRNNPGGNILYADELVQLFTAKQTSPTELRFINSDINHHLLNDTIFSTLGENWVNILADVAGTNAQYTATETYVTKAQNNAFGQSYYKPVGVWSNAKTYSSGDVFTCAVQDNGAAKVYGENLRTGAGGANVLRHSIFARYAGAPKFEFLPYNQEMTVSWRQMVRHGHNKNALIEDFGCVSNQVVPRTLSSILDNDVGNFDTIARDLLSQPLAASTVNFLQPRVVELAETQGVFSIEVTNTEHVDVYVNDVKVERINVFAYGPTAKLVEFSLPENVNGQGNVQFVGLDAGKTQLWNGKRYFF</sequence>
<dbReference type="GO" id="GO:0004175">
    <property type="term" value="F:endopeptidase activity"/>
    <property type="evidence" value="ECO:0007669"/>
    <property type="project" value="TreeGrafter"/>
</dbReference>
<dbReference type="PANTHER" id="PTHR32060:SF22">
    <property type="entry name" value="CARBOXYL-TERMINAL-PROCESSING PEPTIDASE 3, CHLOROPLASTIC"/>
    <property type="match status" value="1"/>
</dbReference>
<evidence type="ECO:0000259" key="1">
    <source>
        <dbReference type="Pfam" id="PF03572"/>
    </source>
</evidence>
<evidence type="ECO:0000313" key="2">
    <source>
        <dbReference type="EMBL" id="KZN63003.1"/>
    </source>
</evidence>